<dbReference type="GO" id="GO:0005794">
    <property type="term" value="C:Golgi apparatus"/>
    <property type="evidence" value="ECO:0007669"/>
    <property type="project" value="UniProtKB-SubCell"/>
</dbReference>
<comment type="subcellular location">
    <subcellularLocation>
        <location evidence="1">Golgi apparatus</location>
    </subcellularLocation>
</comment>
<keyword evidence="4" id="KW-0333">Golgi apparatus</keyword>
<feature type="compositionally biased region" description="Low complexity" evidence="12">
    <location>
        <begin position="630"/>
        <end position="639"/>
    </location>
</feature>
<dbReference type="PANTHER" id="PTHR12450">
    <property type="entry name" value="DENTIN MATRIX PROTEIN 4 PROTEIN FAM20"/>
    <property type="match status" value="1"/>
</dbReference>
<dbReference type="GO" id="GO:0046872">
    <property type="term" value="F:metal ion binding"/>
    <property type="evidence" value="ECO:0007669"/>
    <property type="project" value="UniProtKB-KW"/>
</dbReference>
<evidence type="ECO:0000256" key="9">
    <source>
        <dbReference type="PIRSR" id="PIRSR624869-3"/>
    </source>
</evidence>
<evidence type="ECO:0000256" key="1">
    <source>
        <dbReference type="ARBA" id="ARBA00004555"/>
    </source>
</evidence>
<comment type="caution">
    <text evidence="15">The sequence shown here is derived from an EMBL/GenBank/DDBJ whole genome shotgun (WGS) entry which is preliminary data.</text>
</comment>
<organism evidence="15 16">
    <name type="scientific">Channa striata</name>
    <name type="common">Snakehead murrel</name>
    <name type="synonym">Ophicephalus striatus</name>
    <dbReference type="NCBI Taxonomy" id="64152"/>
    <lineage>
        <taxon>Eukaryota</taxon>
        <taxon>Metazoa</taxon>
        <taxon>Chordata</taxon>
        <taxon>Craniata</taxon>
        <taxon>Vertebrata</taxon>
        <taxon>Euteleostomi</taxon>
        <taxon>Actinopterygii</taxon>
        <taxon>Neopterygii</taxon>
        <taxon>Teleostei</taxon>
        <taxon>Neoteleostei</taxon>
        <taxon>Acanthomorphata</taxon>
        <taxon>Anabantaria</taxon>
        <taxon>Anabantiformes</taxon>
        <taxon>Channoidei</taxon>
        <taxon>Channidae</taxon>
        <taxon>Channa</taxon>
    </lineage>
</organism>
<feature type="region of interest" description="Disordered" evidence="12">
    <location>
        <begin position="715"/>
        <end position="747"/>
    </location>
</feature>
<comment type="similarity">
    <text evidence="2">Belongs to the FAM20 family.</text>
</comment>
<feature type="binding site" evidence="9">
    <location>
        <position position="1014"/>
    </location>
    <ligand>
        <name>Mn(2+)</name>
        <dbReference type="ChEBI" id="CHEBI:29035"/>
    </ligand>
</feature>
<dbReference type="AlphaFoldDB" id="A0AA88SJ99"/>
<dbReference type="Pfam" id="PF06702">
    <property type="entry name" value="Fam20C"/>
    <property type="match status" value="1"/>
</dbReference>
<evidence type="ECO:0000256" key="2">
    <source>
        <dbReference type="ARBA" id="ARBA00006557"/>
    </source>
</evidence>
<comment type="cofactor">
    <cofactor evidence="9">
        <name>Mn(2+)</name>
        <dbReference type="ChEBI" id="CHEBI:29035"/>
    </cofactor>
</comment>
<keyword evidence="6" id="KW-0325">Glycoprotein</keyword>
<feature type="domain" description="Pentraxin (PTX)" evidence="14">
    <location>
        <begin position="341"/>
        <end position="541"/>
    </location>
</feature>
<feature type="coiled-coil region" evidence="11">
    <location>
        <begin position="284"/>
        <end position="315"/>
    </location>
</feature>
<feature type="compositionally biased region" description="Acidic residues" evidence="12">
    <location>
        <begin position="722"/>
        <end position="732"/>
    </location>
</feature>
<evidence type="ECO:0000256" key="11">
    <source>
        <dbReference type="SAM" id="Coils"/>
    </source>
</evidence>
<dbReference type="FunFam" id="2.60.120.200:FF:000012">
    <property type="entry name" value="neuronal pentraxin receptor"/>
    <property type="match status" value="1"/>
</dbReference>
<evidence type="ECO:0000313" key="16">
    <source>
        <dbReference type="Proteomes" id="UP001187415"/>
    </source>
</evidence>
<dbReference type="InterPro" id="IPR009581">
    <property type="entry name" value="FAM20_C"/>
</dbReference>
<gene>
    <name evidence="15" type="ORF">Q5P01_017612</name>
</gene>
<evidence type="ECO:0000256" key="4">
    <source>
        <dbReference type="ARBA" id="ARBA00023034"/>
    </source>
</evidence>
<dbReference type="PANTHER" id="PTHR12450:SF25">
    <property type="entry name" value="FAM20 C-TERMINAL DOMAIN-CONTAINING PROTEIN"/>
    <property type="match status" value="1"/>
</dbReference>
<feature type="compositionally biased region" description="Low complexity" evidence="12">
    <location>
        <begin position="606"/>
        <end position="615"/>
    </location>
</feature>
<evidence type="ECO:0000256" key="10">
    <source>
        <dbReference type="PROSITE-ProRule" id="PRU01172"/>
    </source>
</evidence>
<name>A0AA88SJ99_CHASR</name>
<dbReference type="InterPro" id="IPR013320">
    <property type="entry name" value="ConA-like_dom_sf"/>
</dbReference>
<keyword evidence="16" id="KW-1185">Reference proteome</keyword>
<feature type="region of interest" description="Disordered" evidence="12">
    <location>
        <begin position="165"/>
        <end position="191"/>
    </location>
</feature>
<feature type="compositionally biased region" description="Basic and acidic residues" evidence="12">
    <location>
        <begin position="648"/>
        <end position="677"/>
    </location>
</feature>
<feature type="compositionally biased region" description="Basic and acidic residues" evidence="12">
    <location>
        <begin position="268"/>
        <end position="281"/>
    </location>
</feature>
<dbReference type="SMART" id="SM00159">
    <property type="entry name" value="PTX"/>
    <property type="match status" value="1"/>
</dbReference>
<feature type="signal peptide" evidence="13">
    <location>
        <begin position="1"/>
        <end position="24"/>
    </location>
</feature>
<dbReference type="InterPro" id="IPR001759">
    <property type="entry name" value="PTX_dom"/>
</dbReference>
<feature type="binding site" evidence="9">
    <location>
        <position position="842"/>
    </location>
    <ligand>
        <name>Mn(2+)</name>
        <dbReference type="ChEBI" id="CHEBI:29035"/>
    </ligand>
</feature>
<dbReference type="SUPFAM" id="SSF49899">
    <property type="entry name" value="Concanavalin A-like lectins/glucanases"/>
    <property type="match status" value="1"/>
</dbReference>
<feature type="region of interest" description="Disordered" evidence="12">
    <location>
        <begin position="528"/>
        <end position="558"/>
    </location>
</feature>
<feature type="chain" id="PRO_5041744145" description="Pentraxin (PTX) domain-containing protein" evidence="13">
    <location>
        <begin position="25"/>
        <end position="1112"/>
    </location>
</feature>
<feature type="disulfide bond" evidence="10">
    <location>
        <begin position="371"/>
        <end position="430"/>
    </location>
</feature>
<keyword evidence="5 10" id="KW-1015">Disulfide bond</keyword>
<feature type="binding site" evidence="8">
    <location>
        <position position="821"/>
    </location>
    <ligand>
        <name>ATP</name>
        <dbReference type="ChEBI" id="CHEBI:30616"/>
    </ligand>
</feature>
<feature type="compositionally biased region" description="Basic and acidic residues" evidence="12">
    <location>
        <begin position="165"/>
        <end position="179"/>
    </location>
</feature>
<sequence length="1112" mass="122911">MVAFIGAVICIIAAVHTGSSKAAAAQHQPAIDNYSLYPDAAAQTPAAAGSVAKPGSLGALHGSETPDSEAPTFNIGLGGVNGVTGLTGHDPAVSRLICTPIRAGDCSAKNFQQQADDPSLYAGEDWGYLRTTAEELRQTVLQQKDQILSDQRTIRELTGKLSECEKGIHGRSGGADRRGGAAGPSGRRGAAAEAHLERIMVRDGPASEPDGAHMLTVRAVDELEQAITQLKDRIEKLESDIGPFPHNQTDGSTSAAPEESRWSGGTERFADPGHEAGPDRPWRMDGFEGELEKKVEQLQKERKALRQETEKHRQEIDLDINKLHHRISGLEEGTSGHAFPEGYRLSFPTRTNYMYAVVKHAIPKLRALTLCLWLRPAEGGIGTPLSYAVPEQPNELVLLQGLRAPAELLINDKVAQLPLNLSRGSWQHICVSWSQKGGAWQAYQGGKLRGEGHALAAGHHIRPGGVLVLGQEQDSLGGGFDSSQALVGELSQVGLWDRVLSSSQVASLARCSKVSQGIIAPWTETGVEVHGGATKDPGEPDKRSGVEDEGGLTRERLGEKEIMTRQKLGRSTRSIYLSLACLSLTLHLLLALFCLSVLQTACVLPTSSSSSTSSSIPRTDTRHRPSVLHSSSSSAASSSPRNETGPRNGEHDKMNSSLFRHEGRDSFNEADDTEMKMSQKVKGRSKVEALFQHPLYNLPRSEPREEDRLLKVKTSENAKDAESEEEEWEEGVINDSEWQSDSQEDGYDKVRWTSDAETHPPWLRFHLGITRWELYNRKDPNLAQLTHYLATQRIVSVVQKTGGTQLKLLVSFPNYGQALLKPMRQSRDAETDVNLFYFSDFERHNAEIAAFHLDRLLGFNRVPPVVGRLVNVTSDIREITGDQRLSRTFFTSPVGNKCFHGQCEYYCSIENPVCGQPHVLEVSVAAMLPDLSLAPRRSWRSPWRRSYSRTKLAQWEKDPSYCDTVKQTPPYNHGTRLVDLIDMAILDFLMGNMDRHHYETFEKFGNETFVLHLDNGRAFGRHSRDEPSILAPLQQCCRIRQSTLLRLRLLSLPGYALSDVMRESLAQDPLAGVAHLLSEPHLRSLDRRLTTVLRVVQACQDRHSDVIYNDLD</sequence>
<feature type="active site" evidence="7">
    <location>
        <position position="994"/>
    </location>
</feature>
<feature type="region of interest" description="Disordered" evidence="12">
    <location>
        <begin position="240"/>
        <end position="281"/>
    </location>
</feature>
<dbReference type="Gene3D" id="2.60.120.200">
    <property type="match status" value="1"/>
</dbReference>
<keyword evidence="8" id="KW-0547">Nucleotide-binding</keyword>
<feature type="binding site" evidence="8">
    <location>
        <position position="1014"/>
    </location>
    <ligand>
        <name>ATP</name>
        <dbReference type="ChEBI" id="CHEBI:30616"/>
    </ligand>
</feature>
<evidence type="ECO:0000256" key="8">
    <source>
        <dbReference type="PIRSR" id="PIRSR624869-2"/>
    </source>
</evidence>
<keyword evidence="13" id="KW-0732">Signal</keyword>
<dbReference type="GO" id="GO:0005524">
    <property type="term" value="F:ATP binding"/>
    <property type="evidence" value="ECO:0007669"/>
    <property type="project" value="UniProtKB-KW"/>
</dbReference>
<evidence type="ECO:0000256" key="5">
    <source>
        <dbReference type="ARBA" id="ARBA00023157"/>
    </source>
</evidence>
<dbReference type="CDD" id="cd10314">
    <property type="entry name" value="FAM20_C"/>
    <property type="match status" value="1"/>
</dbReference>
<feature type="binding site" evidence="8">
    <location>
        <position position="999"/>
    </location>
    <ligand>
        <name>ATP</name>
        <dbReference type="ChEBI" id="CHEBI:30616"/>
    </ligand>
</feature>
<dbReference type="InterPro" id="IPR024869">
    <property type="entry name" value="FAM20"/>
</dbReference>
<feature type="binding site" evidence="8">
    <location>
        <position position="805"/>
    </location>
    <ligand>
        <name>ATP</name>
        <dbReference type="ChEBI" id="CHEBI:30616"/>
    </ligand>
</feature>
<keyword evidence="9" id="KW-0464">Manganese</keyword>
<evidence type="ECO:0000256" key="6">
    <source>
        <dbReference type="ARBA" id="ARBA00023180"/>
    </source>
</evidence>
<dbReference type="GO" id="GO:0016773">
    <property type="term" value="F:phosphotransferase activity, alcohol group as acceptor"/>
    <property type="evidence" value="ECO:0007669"/>
    <property type="project" value="TreeGrafter"/>
</dbReference>
<dbReference type="PROSITE" id="PS51828">
    <property type="entry name" value="PTX_2"/>
    <property type="match status" value="1"/>
</dbReference>
<feature type="compositionally biased region" description="Basic and acidic residues" evidence="12">
    <location>
        <begin position="536"/>
        <end position="558"/>
    </location>
</feature>
<dbReference type="PRINTS" id="PR00895">
    <property type="entry name" value="PENTAXIN"/>
</dbReference>
<reference evidence="15" key="1">
    <citation type="submission" date="2023-07" db="EMBL/GenBank/DDBJ databases">
        <title>Chromosome-level Genome Assembly of Striped Snakehead (Channa striata).</title>
        <authorList>
            <person name="Liu H."/>
        </authorList>
    </citation>
    <scope>NUCLEOTIDE SEQUENCE</scope>
    <source>
        <strain evidence="15">Gz</strain>
        <tissue evidence="15">Muscle</tissue>
    </source>
</reference>
<evidence type="ECO:0000259" key="14">
    <source>
        <dbReference type="PROSITE" id="PS51828"/>
    </source>
</evidence>
<keyword evidence="3" id="KW-0106">Calcium</keyword>
<evidence type="ECO:0000256" key="13">
    <source>
        <dbReference type="SAM" id="SignalP"/>
    </source>
</evidence>
<dbReference type="EMBL" id="JAUPFM010000013">
    <property type="protein sequence ID" value="KAK2833723.1"/>
    <property type="molecule type" value="Genomic_DNA"/>
</dbReference>
<accession>A0AA88SJ99</accession>
<keyword evidence="8" id="KW-0067">ATP-binding</keyword>
<dbReference type="GO" id="GO:0070166">
    <property type="term" value="P:enamel mineralization"/>
    <property type="evidence" value="ECO:0007669"/>
    <property type="project" value="TreeGrafter"/>
</dbReference>
<protein>
    <recommendedName>
        <fullName evidence="14">Pentraxin (PTX) domain-containing protein</fullName>
    </recommendedName>
</protein>
<keyword evidence="11" id="KW-0175">Coiled coil</keyword>
<proteinExistence type="inferred from homology"/>
<keyword evidence="9" id="KW-0479">Metal-binding</keyword>
<evidence type="ECO:0000256" key="3">
    <source>
        <dbReference type="ARBA" id="ARBA00022837"/>
    </source>
</evidence>
<feature type="binding site" evidence="8">
    <location>
        <position position="842"/>
    </location>
    <ligand>
        <name>ATP</name>
        <dbReference type="ChEBI" id="CHEBI:30616"/>
    </ligand>
</feature>
<dbReference type="Pfam" id="PF00354">
    <property type="entry name" value="Pentaxin"/>
    <property type="match status" value="1"/>
</dbReference>
<evidence type="ECO:0000256" key="12">
    <source>
        <dbReference type="SAM" id="MobiDB-lite"/>
    </source>
</evidence>
<feature type="binding site" evidence="8">
    <location>
        <begin position="925"/>
        <end position="928"/>
    </location>
    <ligand>
        <name>ATP</name>
        <dbReference type="ChEBI" id="CHEBI:30616"/>
    </ligand>
</feature>
<evidence type="ECO:0000313" key="15">
    <source>
        <dbReference type="EMBL" id="KAK2833723.1"/>
    </source>
</evidence>
<dbReference type="Proteomes" id="UP001187415">
    <property type="component" value="Unassembled WGS sequence"/>
</dbReference>
<evidence type="ECO:0000256" key="7">
    <source>
        <dbReference type="PIRSR" id="PIRSR624869-1"/>
    </source>
</evidence>
<feature type="compositionally biased region" description="Polar residues" evidence="12">
    <location>
        <begin position="246"/>
        <end position="255"/>
    </location>
</feature>
<feature type="region of interest" description="Disordered" evidence="12">
    <location>
        <begin position="605"/>
        <end position="681"/>
    </location>
</feature>